<name>A0A2T1LW07_9CHRO</name>
<evidence type="ECO:0000313" key="2">
    <source>
        <dbReference type="EMBL" id="PSF36033.1"/>
    </source>
</evidence>
<comment type="caution">
    <text evidence="2">The sequence shown here is derived from an EMBL/GenBank/DDBJ whole genome shotgun (WGS) entry which is preliminary data.</text>
</comment>
<dbReference type="Pfam" id="PF07883">
    <property type="entry name" value="Cupin_2"/>
    <property type="match status" value="1"/>
</dbReference>
<dbReference type="Gene3D" id="2.60.120.10">
    <property type="entry name" value="Jelly Rolls"/>
    <property type="match status" value="1"/>
</dbReference>
<protein>
    <submittedName>
        <fullName evidence="2">Cupin</fullName>
    </submittedName>
</protein>
<dbReference type="RefSeq" id="WP_106457680.1">
    <property type="nucleotide sequence ID" value="NZ_PXOH01000016.1"/>
</dbReference>
<dbReference type="OrthoDB" id="9798585at2"/>
<keyword evidence="3" id="KW-1185">Reference proteome</keyword>
<dbReference type="EMBL" id="PXOH01000016">
    <property type="protein sequence ID" value="PSF36033.1"/>
    <property type="molecule type" value="Genomic_DNA"/>
</dbReference>
<feature type="domain" description="Cupin type-2" evidence="1">
    <location>
        <begin position="48"/>
        <end position="104"/>
    </location>
</feature>
<dbReference type="InterPro" id="IPR014710">
    <property type="entry name" value="RmlC-like_jellyroll"/>
</dbReference>
<reference evidence="2 3" key="2">
    <citation type="submission" date="2018-03" db="EMBL/GenBank/DDBJ databases">
        <authorList>
            <person name="Keele B.F."/>
        </authorList>
    </citation>
    <scope>NUCLEOTIDE SEQUENCE [LARGE SCALE GENOMIC DNA]</scope>
    <source>
        <strain evidence="2 3">CCALA 016</strain>
    </source>
</reference>
<dbReference type="SUPFAM" id="SSF51182">
    <property type="entry name" value="RmlC-like cupins"/>
    <property type="match status" value="1"/>
</dbReference>
<reference evidence="2 3" key="1">
    <citation type="submission" date="2018-03" db="EMBL/GenBank/DDBJ databases">
        <title>The ancient ancestry and fast evolution of plastids.</title>
        <authorList>
            <person name="Moore K.R."/>
            <person name="Magnabosco C."/>
            <person name="Momper L."/>
            <person name="Gold D.A."/>
            <person name="Bosak T."/>
            <person name="Fournier G.P."/>
        </authorList>
    </citation>
    <scope>NUCLEOTIDE SEQUENCE [LARGE SCALE GENOMIC DNA]</scope>
    <source>
        <strain evidence="2 3">CCALA 016</strain>
    </source>
</reference>
<proteinExistence type="predicted"/>
<dbReference type="Proteomes" id="UP000239001">
    <property type="component" value="Unassembled WGS sequence"/>
</dbReference>
<dbReference type="InterPro" id="IPR013096">
    <property type="entry name" value="Cupin_2"/>
</dbReference>
<organism evidence="2 3">
    <name type="scientific">Aphanothece hegewaldii CCALA 016</name>
    <dbReference type="NCBI Taxonomy" id="2107694"/>
    <lineage>
        <taxon>Bacteria</taxon>
        <taxon>Bacillati</taxon>
        <taxon>Cyanobacteriota</taxon>
        <taxon>Cyanophyceae</taxon>
        <taxon>Oscillatoriophycideae</taxon>
        <taxon>Chroococcales</taxon>
        <taxon>Aphanothecaceae</taxon>
        <taxon>Aphanothece</taxon>
    </lineage>
</organism>
<accession>A0A2T1LW07</accession>
<dbReference type="AlphaFoldDB" id="A0A2T1LW07"/>
<sequence>MIRPSNFFSLPSVLPDQELFESLFFKENIRIERIISTGQTTPLGQWYDQEQVEWVILLQGEAVIFFEDGLRCKLLRGDYLLIKAHQKHRVEYTSIEPPCIWLAIHVYS</sequence>
<gene>
    <name evidence="2" type="ORF">C7H19_14925</name>
</gene>
<evidence type="ECO:0000313" key="3">
    <source>
        <dbReference type="Proteomes" id="UP000239001"/>
    </source>
</evidence>
<dbReference type="CDD" id="cd06981">
    <property type="entry name" value="cupin_reut_a1446"/>
    <property type="match status" value="1"/>
</dbReference>
<dbReference type="InterPro" id="IPR011051">
    <property type="entry name" value="RmlC_Cupin_sf"/>
</dbReference>
<evidence type="ECO:0000259" key="1">
    <source>
        <dbReference type="Pfam" id="PF07883"/>
    </source>
</evidence>